<protein>
    <recommendedName>
        <fullName evidence="4">Secreted protein</fullName>
    </recommendedName>
</protein>
<evidence type="ECO:0000313" key="2">
    <source>
        <dbReference type="EMBL" id="CAJ0605478.1"/>
    </source>
</evidence>
<keyword evidence="3" id="KW-1185">Reference proteome</keyword>
<evidence type="ECO:0000313" key="3">
    <source>
        <dbReference type="Proteomes" id="UP001176961"/>
    </source>
</evidence>
<sequence>MYLAKINSLYLIIALLMMLNCIEARPRGGCGGGGGIASMLRYIKLLLIQHQCARSIHARSWVHAQAIFHQPGKQHKIYFYRACLQQSECSPP</sequence>
<keyword evidence="1" id="KW-0732">Signal</keyword>
<gene>
    <name evidence="2" type="ORF">CYNAS_LOCUS17461</name>
</gene>
<evidence type="ECO:0008006" key="4">
    <source>
        <dbReference type="Google" id="ProtNLM"/>
    </source>
</evidence>
<feature type="chain" id="PRO_5041216136" description="Secreted protein" evidence="1">
    <location>
        <begin position="25"/>
        <end position="92"/>
    </location>
</feature>
<dbReference type="AlphaFoldDB" id="A0AA36MCS3"/>
<evidence type="ECO:0000256" key="1">
    <source>
        <dbReference type="SAM" id="SignalP"/>
    </source>
</evidence>
<reference evidence="2" key="1">
    <citation type="submission" date="2023-07" db="EMBL/GenBank/DDBJ databases">
        <authorList>
            <consortium name="CYATHOMIX"/>
        </authorList>
    </citation>
    <scope>NUCLEOTIDE SEQUENCE</scope>
    <source>
        <strain evidence="2">N/A</strain>
    </source>
</reference>
<dbReference type="Proteomes" id="UP001176961">
    <property type="component" value="Unassembled WGS sequence"/>
</dbReference>
<dbReference type="EMBL" id="CATQJL010000316">
    <property type="protein sequence ID" value="CAJ0605478.1"/>
    <property type="molecule type" value="Genomic_DNA"/>
</dbReference>
<comment type="caution">
    <text evidence="2">The sequence shown here is derived from an EMBL/GenBank/DDBJ whole genome shotgun (WGS) entry which is preliminary data.</text>
</comment>
<proteinExistence type="predicted"/>
<name>A0AA36MCS3_CYLNA</name>
<feature type="signal peptide" evidence="1">
    <location>
        <begin position="1"/>
        <end position="24"/>
    </location>
</feature>
<accession>A0AA36MCS3</accession>
<organism evidence="2 3">
    <name type="scientific">Cylicocyclus nassatus</name>
    <name type="common">Nematode worm</name>
    <dbReference type="NCBI Taxonomy" id="53992"/>
    <lineage>
        <taxon>Eukaryota</taxon>
        <taxon>Metazoa</taxon>
        <taxon>Ecdysozoa</taxon>
        <taxon>Nematoda</taxon>
        <taxon>Chromadorea</taxon>
        <taxon>Rhabditida</taxon>
        <taxon>Rhabditina</taxon>
        <taxon>Rhabditomorpha</taxon>
        <taxon>Strongyloidea</taxon>
        <taxon>Strongylidae</taxon>
        <taxon>Cylicocyclus</taxon>
    </lineage>
</organism>